<comment type="function">
    <text evidence="5">One of the proteins that surrounds the polypeptide exit tunnel on the outside of the subunit.</text>
</comment>
<dbReference type="EMBL" id="MEZV01000057">
    <property type="protein sequence ID" value="OGD65461.1"/>
    <property type="molecule type" value="Genomic_DNA"/>
</dbReference>
<protein>
    <recommendedName>
        <fullName evidence="4 5">Large ribosomal subunit protein uL24</fullName>
    </recommendedName>
</protein>
<dbReference type="NCBIfam" id="TIGR01079">
    <property type="entry name" value="rplX_bact"/>
    <property type="match status" value="1"/>
</dbReference>
<keyword evidence="3 5" id="KW-0687">Ribonucleoprotein</keyword>
<sequence>MKIKKNDTVLIIKGKDRGKTGKVTKSMPKSGKIVIAGLNVVKKHSRPNKKNPQGGIIDLHAPLFSSNVMVICQRCNKVTKVGYKLTEKSKLRICKKCGESLD</sequence>
<dbReference type="Pfam" id="PF17136">
    <property type="entry name" value="ribosomal_L24"/>
    <property type="match status" value="1"/>
</dbReference>
<comment type="caution">
    <text evidence="8">The sequence shown here is derived from an EMBL/GenBank/DDBJ whole genome shotgun (WGS) entry which is preliminary data.</text>
</comment>
<keyword evidence="2 5" id="KW-0689">Ribosomal protein</keyword>
<dbReference type="InterPro" id="IPR014722">
    <property type="entry name" value="Rib_uL2_dom2"/>
</dbReference>
<dbReference type="InterPro" id="IPR005824">
    <property type="entry name" value="KOW"/>
</dbReference>
<keyword evidence="5" id="KW-0699">rRNA-binding</keyword>
<evidence type="ECO:0000256" key="5">
    <source>
        <dbReference type="HAMAP-Rule" id="MF_01326"/>
    </source>
</evidence>
<dbReference type="SMART" id="SM00739">
    <property type="entry name" value="KOW"/>
    <property type="match status" value="1"/>
</dbReference>
<dbReference type="GO" id="GO:0003735">
    <property type="term" value="F:structural constituent of ribosome"/>
    <property type="evidence" value="ECO:0007669"/>
    <property type="project" value="InterPro"/>
</dbReference>
<gene>
    <name evidence="5" type="primary">rplX</name>
    <name evidence="8" type="ORF">A3F08_00345</name>
</gene>
<evidence type="ECO:0000313" key="8">
    <source>
        <dbReference type="EMBL" id="OGD65461.1"/>
    </source>
</evidence>
<dbReference type="InterPro" id="IPR003256">
    <property type="entry name" value="Ribosomal_uL24"/>
</dbReference>
<dbReference type="HAMAP" id="MF_01326_B">
    <property type="entry name" value="Ribosomal_uL24_B"/>
    <property type="match status" value="1"/>
</dbReference>
<dbReference type="GO" id="GO:0006412">
    <property type="term" value="P:translation"/>
    <property type="evidence" value="ECO:0007669"/>
    <property type="project" value="UniProtKB-UniRule"/>
</dbReference>
<dbReference type="CDD" id="cd06089">
    <property type="entry name" value="KOW_RPL26"/>
    <property type="match status" value="1"/>
</dbReference>
<feature type="domain" description="KOW" evidence="7">
    <location>
        <begin position="2"/>
        <end position="29"/>
    </location>
</feature>
<evidence type="ECO:0000259" key="7">
    <source>
        <dbReference type="SMART" id="SM00739"/>
    </source>
</evidence>
<dbReference type="InterPro" id="IPR005825">
    <property type="entry name" value="Ribosomal_uL24_CS"/>
</dbReference>
<comment type="function">
    <text evidence="5">One of two assembly initiator proteins, it binds directly to the 5'-end of the 23S rRNA, where it nucleates assembly of the 50S subunit.</text>
</comment>
<dbReference type="Proteomes" id="UP000176451">
    <property type="component" value="Unassembled WGS sequence"/>
</dbReference>
<keyword evidence="5" id="KW-0694">RNA-binding</keyword>
<dbReference type="InterPro" id="IPR008991">
    <property type="entry name" value="Translation_prot_SH3-like_sf"/>
</dbReference>
<dbReference type="SUPFAM" id="SSF50104">
    <property type="entry name" value="Translation proteins SH3-like domain"/>
    <property type="match status" value="1"/>
</dbReference>
<evidence type="ECO:0000256" key="2">
    <source>
        <dbReference type="ARBA" id="ARBA00022980"/>
    </source>
</evidence>
<proteinExistence type="inferred from homology"/>
<dbReference type="InterPro" id="IPR057264">
    <property type="entry name" value="Ribosomal_uL24_C"/>
</dbReference>
<dbReference type="GO" id="GO:0005840">
    <property type="term" value="C:ribosome"/>
    <property type="evidence" value="ECO:0007669"/>
    <property type="project" value="UniProtKB-KW"/>
</dbReference>
<reference evidence="8 9" key="1">
    <citation type="journal article" date="2016" name="Nat. Commun.">
        <title>Thousands of microbial genomes shed light on interconnected biogeochemical processes in an aquifer system.</title>
        <authorList>
            <person name="Anantharaman K."/>
            <person name="Brown C.T."/>
            <person name="Hug L.A."/>
            <person name="Sharon I."/>
            <person name="Castelle C.J."/>
            <person name="Probst A.J."/>
            <person name="Thomas B.C."/>
            <person name="Singh A."/>
            <person name="Wilkins M.J."/>
            <person name="Karaoz U."/>
            <person name="Brodie E.L."/>
            <person name="Williams K.H."/>
            <person name="Hubbard S.S."/>
            <person name="Banfield J.F."/>
        </authorList>
    </citation>
    <scope>NUCLEOTIDE SEQUENCE [LARGE SCALE GENOMIC DNA]</scope>
</reference>
<evidence type="ECO:0000256" key="4">
    <source>
        <dbReference type="ARBA" id="ARBA00035206"/>
    </source>
</evidence>
<comment type="subunit">
    <text evidence="5">Part of the 50S ribosomal subunit.</text>
</comment>
<dbReference type="GO" id="GO:1990904">
    <property type="term" value="C:ribonucleoprotein complex"/>
    <property type="evidence" value="ECO:0007669"/>
    <property type="project" value="UniProtKB-KW"/>
</dbReference>
<comment type="similarity">
    <text evidence="1 5 6">Belongs to the universal ribosomal protein uL24 family.</text>
</comment>
<name>A0A1F5EDM9_9BACT</name>
<dbReference type="AlphaFoldDB" id="A0A1F5EDM9"/>
<evidence type="ECO:0000313" key="9">
    <source>
        <dbReference type="Proteomes" id="UP000176451"/>
    </source>
</evidence>
<dbReference type="PANTHER" id="PTHR12903">
    <property type="entry name" value="MITOCHONDRIAL RIBOSOMAL PROTEIN L24"/>
    <property type="match status" value="1"/>
</dbReference>
<dbReference type="Pfam" id="PF00467">
    <property type="entry name" value="KOW"/>
    <property type="match status" value="1"/>
</dbReference>
<evidence type="ECO:0000256" key="1">
    <source>
        <dbReference type="ARBA" id="ARBA00010618"/>
    </source>
</evidence>
<dbReference type="InterPro" id="IPR041988">
    <property type="entry name" value="Ribosomal_uL24_KOW"/>
</dbReference>
<dbReference type="STRING" id="1797469.A3F08_00345"/>
<evidence type="ECO:0000256" key="3">
    <source>
        <dbReference type="ARBA" id="ARBA00023274"/>
    </source>
</evidence>
<dbReference type="PROSITE" id="PS01108">
    <property type="entry name" value="RIBOSOMAL_L24"/>
    <property type="match status" value="1"/>
</dbReference>
<dbReference type="GO" id="GO:0019843">
    <property type="term" value="F:rRNA binding"/>
    <property type="evidence" value="ECO:0007669"/>
    <property type="project" value="UniProtKB-UniRule"/>
</dbReference>
<accession>A0A1F5EDM9</accession>
<dbReference type="Gene3D" id="2.30.30.30">
    <property type="match status" value="1"/>
</dbReference>
<organism evidence="8 9">
    <name type="scientific">Candidatus Berkelbacteria bacterium RIFCSPHIGHO2_12_FULL_36_9</name>
    <dbReference type="NCBI Taxonomy" id="1797469"/>
    <lineage>
        <taxon>Bacteria</taxon>
        <taxon>Candidatus Berkelbacteria</taxon>
    </lineage>
</organism>
<evidence type="ECO:0000256" key="6">
    <source>
        <dbReference type="RuleBase" id="RU003477"/>
    </source>
</evidence>